<feature type="transmembrane region" description="Helical" evidence="2">
    <location>
        <begin position="122"/>
        <end position="144"/>
    </location>
</feature>
<dbReference type="EMBL" id="JBHTCH010000010">
    <property type="protein sequence ID" value="MFC7360337.1"/>
    <property type="molecule type" value="Genomic_DNA"/>
</dbReference>
<keyword evidence="2" id="KW-0812">Transmembrane</keyword>
<name>A0ABW2MZ72_9ACTN</name>
<dbReference type="InterPro" id="IPR036259">
    <property type="entry name" value="MFS_trans_sf"/>
</dbReference>
<evidence type="ECO:0000256" key="1">
    <source>
        <dbReference type="SAM" id="MobiDB-lite"/>
    </source>
</evidence>
<sequence length="214" mass="22586">MADTGRPDDPTEDAPSLEMPSFSLRRRKRAAELDEVPEAEPEPAPEPTAVLPPQPPQRPVAEPTEADEREPRRRGELPVSGLPAAAVTGVVVGGLAVLLAWLATTSCEAVRGTSSCGRGPGLLILVAVLVVLAYAGGWLLRLFAVPEPGSTSILAVGIMAVLVMVFLLGSTDEWWMVIALPVVTVLAYVASWWVTTSVRDGDAGADAPEPHDVR</sequence>
<evidence type="ECO:0000313" key="3">
    <source>
        <dbReference type="EMBL" id="MFC7360337.1"/>
    </source>
</evidence>
<reference evidence="4" key="1">
    <citation type="journal article" date="2019" name="Int. J. Syst. Evol. Microbiol.">
        <title>The Global Catalogue of Microorganisms (GCM) 10K type strain sequencing project: providing services to taxonomists for standard genome sequencing and annotation.</title>
        <authorList>
            <consortium name="The Broad Institute Genomics Platform"/>
            <consortium name="The Broad Institute Genome Sequencing Center for Infectious Disease"/>
            <person name="Wu L."/>
            <person name="Ma J."/>
        </authorList>
    </citation>
    <scope>NUCLEOTIDE SEQUENCE [LARGE SCALE GENOMIC DNA]</scope>
    <source>
        <strain evidence="4">FCH27</strain>
    </source>
</reference>
<keyword evidence="2" id="KW-0472">Membrane</keyword>
<evidence type="ECO:0000256" key="2">
    <source>
        <dbReference type="SAM" id="Phobius"/>
    </source>
</evidence>
<gene>
    <name evidence="3" type="ORF">ACFQO6_08645</name>
</gene>
<proteinExistence type="predicted"/>
<accession>A0ABW2MZ72</accession>
<organism evidence="3 4">
    <name type="scientific">Nocardioides astragali</name>
    <dbReference type="NCBI Taxonomy" id="1776736"/>
    <lineage>
        <taxon>Bacteria</taxon>
        <taxon>Bacillati</taxon>
        <taxon>Actinomycetota</taxon>
        <taxon>Actinomycetes</taxon>
        <taxon>Propionibacteriales</taxon>
        <taxon>Nocardioidaceae</taxon>
        <taxon>Nocardioides</taxon>
    </lineage>
</organism>
<feature type="compositionally biased region" description="Pro residues" evidence="1">
    <location>
        <begin position="44"/>
        <end position="58"/>
    </location>
</feature>
<keyword evidence="2" id="KW-1133">Transmembrane helix</keyword>
<dbReference type="Proteomes" id="UP001596524">
    <property type="component" value="Unassembled WGS sequence"/>
</dbReference>
<feature type="transmembrane region" description="Helical" evidence="2">
    <location>
        <begin position="174"/>
        <end position="194"/>
    </location>
</feature>
<protein>
    <submittedName>
        <fullName evidence="3">Uncharacterized protein</fullName>
    </submittedName>
</protein>
<evidence type="ECO:0000313" key="4">
    <source>
        <dbReference type="Proteomes" id="UP001596524"/>
    </source>
</evidence>
<dbReference type="RefSeq" id="WP_255890055.1">
    <property type="nucleotide sequence ID" value="NZ_JAFMZM010000003.1"/>
</dbReference>
<dbReference type="SUPFAM" id="SSF103473">
    <property type="entry name" value="MFS general substrate transporter"/>
    <property type="match status" value="1"/>
</dbReference>
<feature type="transmembrane region" description="Helical" evidence="2">
    <location>
        <begin position="79"/>
        <end position="102"/>
    </location>
</feature>
<comment type="caution">
    <text evidence="3">The sequence shown here is derived from an EMBL/GenBank/DDBJ whole genome shotgun (WGS) entry which is preliminary data.</text>
</comment>
<feature type="compositionally biased region" description="Acidic residues" evidence="1">
    <location>
        <begin position="33"/>
        <end position="43"/>
    </location>
</feature>
<feature type="transmembrane region" description="Helical" evidence="2">
    <location>
        <begin position="151"/>
        <end position="168"/>
    </location>
</feature>
<feature type="region of interest" description="Disordered" evidence="1">
    <location>
        <begin position="1"/>
        <end position="77"/>
    </location>
</feature>
<keyword evidence="4" id="KW-1185">Reference proteome</keyword>